<dbReference type="GO" id="GO:0008076">
    <property type="term" value="C:voltage-gated potassium channel complex"/>
    <property type="evidence" value="ECO:0007669"/>
    <property type="project" value="InterPro"/>
</dbReference>
<dbReference type="Proteomes" id="UP000234323">
    <property type="component" value="Unassembled WGS sequence"/>
</dbReference>
<dbReference type="InterPro" id="IPR027359">
    <property type="entry name" value="Volt_channel_dom_sf"/>
</dbReference>
<dbReference type="PANTHER" id="PTHR11537">
    <property type="entry name" value="VOLTAGE-GATED POTASSIUM CHANNEL"/>
    <property type="match status" value="1"/>
</dbReference>
<keyword evidence="11 14" id="KW-0407">Ion channel</keyword>
<gene>
    <name evidence="14" type="ORF">RhiirA4_445044</name>
</gene>
<accession>A0A2I1GME2</accession>
<dbReference type="Pfam" id="PF00520">
    <property type="entry name" value="Ion_trans"/>
    <property type="match status" value="1"/>
</dbReference>
<evidence type="ECO:0000256" key="1">
    <source>
        <dbReference type="ARBA" id="ARBA00004141"/>
    </source>
</evidence>
<keyword evidence="2" id="KW-0813">Transport</keyword>
<dbReference type="PRINTS" id="PR00169">
    <property type="entry name" value="KCHANNEL"/>
</dbReference>
<comment type="subcellular location">
    <subcellularLocation>
        <location evidence="1">Membrane</location>
        <topology evidence="1">Multi-pass membrane protein</topology>
    </subcellularLocation>
</comment>
<keyword evidence="15" id="KW-1185">Reference proteome</keyword>
<comment type="caution">
    <text evidence="14">The sequence shown here is derived from an EMBL/GenBank/DDBJ whole genome shotgun (WGS) entry which is preliminary data.</text>
</comment>
<evidence type="ECO:0000256" key="7">
    <source>
        <dbReference type="ARBA" id="ARBA00022958"/>
    </source>
</evidence>
<dbReference type="VEuPathDB" id="FungiDB:RhiirA1_422897"/>
<dbReference type="VEuPathDB" id="FungiDB:RhiirFUN_015777"/>
<sequence length="439" mass="51005">MATIDSNSNSNNVTATISEVIEPPNEFHKKIIYPLKYKINLRNEKCVYEPQSESELYKTPLQKKLYYFFEEPQSKKALAFSFFSNICTLATILIICLDSLPTFLMIKNVNVHLWLPFDILIVIVFTIEYVGCFLAAPNKWKFAIKPFNLLNLISIIPFYLQIISPFAEDTTLRFTRILRLTRIINSLQRIGKYSDGFLIATNIILLSSIRIFLNLVYVLIILMISAIIIYYAERGEFDIFTDSWYRTLPNGTREKSPFQSVFHSLYWSITTMTTTGFGDIIPITPIGMFIAALTSLSGILVIAITSSIIGINSDLEWSRYQQHKTKVNFSEMWKAIDDKDIDNLSRNELIKKEEILEFQYGILRDLIEEIQRQLNELGGFGVMTYLVKHNELEVKHIQTNEKLSKLEFELKKYETLLGNIDDYYHEGFDKKQKKILENF</sequence>
<evidence type="ECO:0000313" key="14">
    <source>
        <dbReference type="EMBL" id="PKY47791.1"/>
    </source>
</evidence>
<evidence type="ECO:0000259" key="13">
    <source>
        <dbReference type="Pfam" id="PF00520"/>
    </source>
</evidence>
<dbReference type="Gene3D" id="1.20.120.350">
    <property type="entry name" value="Voltage-gated potassium channels. Chain C"/>
    <property type="match status" value="1"/>
</dbReference>
<evidence type="ECO:0000256" key="8">
    <source>
        <dbReference type="ARBA" id="ARBA00022989"/>
    </source>
</evidence>
<evidence type="ECO:0000256" key="2">
    <source>
        <dbReference type="ARBA" id="ARBA00022448"/>
    </source>
</evidence>
<evidence type="ECO:0000256" key="10">
    <source>
        <dbReference type="ARBA" id="ARBA00023136"/>
    </source>
</evidence>
<evidence type="ECO:0000256" key="6">
    <source>
        <dbReference type="ARBA" id="ARBA00022882"/>
    </source>
</evidence>
<feature type="transmembrane region" description="Helical" evidence="12">
    <location>
        <begin position="113"/>
        <end position="136"/>
    </location>
</feature>
<keyword evidence="7" id="KW-0630">Potassium</keyword>
<evidence type="ECO:0000256" key="3">
    <source>
        <dbReference type="ARBA" id="ARBA00022538"/>
    </source>
</evidence>
<protein>
    <submittedName>
        <fullName evidence="14">Voltage-gated potassium channel</fullName>
    </submittedName>
</protein>
<name>A0A2I1GME2_9GLOM</name>
<dbReference type="InterPro" id="IPR028325">
    <property type="entry name" value="VG_K_chnl"/>
</dbReference>
<feature type="transmembrane region" description="Helical" evidence="12">
    <location>
        <begin position="289"/>
        <end position="311"/>
    </location>
</feature>
<evidence type="ECO:0000256" key="9">
    <source>
        <dbReference type="ARBA" id="ARBA00023065"/>
    </source>
</evidence>
<dbReference type="EMBL" id="LLXI01000578">
    <property type="protein sequence ID" value="PKY47791.1"/>
    <property type="molecule type" value="Genomic_DNA"/>
</dbReference>
<keyword evidence="9" id="KW-0406">Ion transport</keyword>
<evidence type="ECO:0000256" key="5">
    <source>
        <dbReference type="ARBA" id="ARBA00022826"/>
    </source>
</evidence>
<dbReference type="SUPFAM" id="SSF81324">
    <property type="entry name" value="Voltage-gated potassium channels"/>
    <property type="match status" value="1"/>
</dbReference>
<keyword evidence="10 12" id="KW-0472">Membrane</keyword>
<evidence type="ECO:0000313" key="15">
    <source>
        <dbReference type="Proteomes" id="UP000234323"/>
    </source>
</evidence>
<feature type="domain" description="Ion transport" evidence="13">
    <location>
        <begin position="79"/>
        <end position="309"/>
    </location>
</feature>
<keyword evidence="4 12" id="KW-0812">Transmembrane</keyword>
<dbReference type="PANTHER" id="PTHR11537:SF254">
    <property type="entry name" value="POTASSIUM VOLTAGE-GATED CHANNEL PROTEIN SHAB"/>
    <property type="match status" value="1"/>
</dbReference>
<feature type="transmembrane region" description="Helical" evidence="12">
    <location>
        <begin position="77"/>
        <end position="101"/>
    </location>
</feature>
<dbReference type="Gene3D" id="1.10.287.70">
    <property type="match status" value="1"/>
</dbReference>
<evidence type="ECO:0000256" key="11">
    <source>
        <dbReference type="ARBA" id="ARBA00023303"/>
    </source>
</evidence>
<keyword evidence="5" id="KW-0631">Potassium channel</keyword>
<evidence type="ECO:0000256" key="4">
    <source>
        <dbReference type="ARBA" id="ARBA00022692"/>
    </source>
</evidence>
<dbReference type="GO" id="GO:0005249">
    <property type="term" value="F:voltage-gated potassium channel activity"/>
    <property type="evidence" value="ECO:0007669"/>
    <property type="project" value="InterPro"/>
</dbReference>
<keyword evidence="6" id="KW-0851">Voltage-gated channel</keyword>
<dbReference type="VEuPathDB" id="FungiDB:FUN_010445"/>
<proteinExistence type="predicted"/>
<keyword evidence="3" id="KW-0633">Potassium transport</keyword>
<feature type="transmembrane region" description="Helical" evidence="12">
    <location>
        <begin position="211"/>
        <end position="232"/>
    </location>
</feature>
<dbReference type="AlphaFoldDB" id="A0A2I1GME2"/>
<keyword evidence="8 12" id="KW-1133">Transmembrane helix</keyword>
<organism evidence="14 15">
    <name type="scientific">Rhizophagus irregularis</name>
    <dbReference type="NCBI Taxonomy" id="588596"/>
    <lineage>
        <taxon>Eukaryota</taxon>
        <taxon>Fungi</taxon>
        <taxon>Fungi incertae sedis</taxon>
        <taxon>Mucoromycota</taxon>
        <taxon>Glomeromycotina</taxon>
        <taxon>Glomeromycetes</taxon>
        <taxon>Glomerales</taxon>
        <taxon>Glomeraceae</taxon>
        <taxon>Rhizophagus</taxon>
    </lineage>
</organism>
<evidence type="ECO:0000256" key="12">
    <source>
        <dbReference type="SAM" id="Phobius"/>
    </source>
</evidence>
<dbReference type="InterPro" id="IPR005821">
    <property type="entry name" value="Ion_trans_dom"/>
</dbReference>
<dbReference type="GO" id="GO:0001508">
    <property type="term" value="P:action potential"/>
    <property type="evidence" value="ECO:0007669"/>
    <property type="project" value="TreeGrafter"/>
</dbReference>
<reference evidence="14 15" key="1">
    <citation type="submission" date="2015-10" db="EMBL/GenBank/DDBJ databases">
        <title>Genome analyses suggest a sexual origin of heterokaryosis in a supposedly ancient asexual fungus.</title>
        <authorList>
            <person name="Ropars J."/>
            <person name="Sedzielewska K."/>
            <person name="Noel J."/>
            <person name="Charron P."/>
            <person name="Farinelli L."/>
            <person name="Marton T."/>
            <person name="Kruger M."/>
            <person name="Pelin A."/>
            <person name="Brachmann A."/>
            <person name="Corradi N."/>
        </authorList>
    </citation>
    <scope>NUCLEOTIDE SEQUENCE [LARGE SCALE GENOMIC DNA]</scope>
    <source>
        <strain evidence="14 15">A4</strain>
    </source>
</reference>